<feature type="compositionally biased region" description="Basic and acidic residues" evidence="16">
    <location>
        <begin position="250"/>
        <end position="267"/>
    </location>
</feature>
<keyword evidence="6 15" id="KW-0698">rRNA processing</keyword>
<dbReference type="EC" id="3.1.26.3" evidence="15"/>
<dbReference type="CDD" id="cd00593">
    <property type="entry name" value="RIBOc"/>
    <property type="match status" value="1"/>
</dbReference>
<evidence type="ECO:0000256" key="3">
    <source>
        <dbReference type="ARBA" id="ARBA00010183"/>
    </source>
</evidence>
<dbReference type="SMART" id="SM00535">
    <property type="entry name" value="RIBOc"/>
    <property type="match status" value="1"/>
</dbReference>
<protein>
    <recommendedName>
        <fullName evidence="15">Ribonuclease 3</fullName>
        <ecNumber evidence="15">3.1.26.3</ecNumber>
    </recommendedName>
    <alternativeName>
        <fullName evidence="15">Ribonuclease III</fullName>
        <shortName evidence="15">RNase III</shortName>
    </alternativeName>
</protein>
<dbReference type="InterPro" id="IPR036389">
    <property type="entry name" value="RNase_III_sf"/>
</dbReference>
<feature type="region of interest" description="Disordered" evidence="16">
    <location>
        <begin position="1"/>
        <end position="22"/>
    </location>
</feature>
<evidence type="ECO:0000259" key="18">
    <source>
        <dbReference type="PROSITE" id="PS50142"/>
    </source>
</evidence>
<dbReference type="GO" id="GO:0019843">
    <property type="term" value="F:rRNA binding"/>
    <property type="evidence" value="ECO:0007669"/>
    <property type="project" value="UniProtKB-KW"/>
</dbReference>
<keyword evidence="10 15" id="KW-0479">Metal-binding</keyword>
<evidence type="ECO:0000256" key="12">
    <source>
        <dbReference type="ARBA" id="ARBA00022801"/>
    </source>
</evidence>
<dbReference type="GO" id="GO:0008033">
    <property type="term" value="P:tRNA processing"/>
    <property type="evidence" value="ECO:0007669"/>
    <property type="project" value="UniProtKB-KW"/>
</dbReference>
<dbReference type="HAMAP" id="MF_00104">
    <property type="entry name" value="RNase_III"/>
    <property type="match status" value="1"/>
</dbReference>
<feature type="active site" evidence="15">
    <location>
        <position position="138"/>
    </location>
</feature>
<evidence type="ECO:0000256" key="4">
    <source>
        <dbReference type="ARBA" id="ARBA00011738"/>
    </source>
</evidence>
<dbReference type="Pfam" id="PF14622">
    <property type="entry name" value="Ribonucleas_3_3"/>
    <property type="match status" value="1"/>
</dbReference>
<dbReference type="FunFam" id="3.30.160.20:FF:000003">
    <property type="entry name" value="Ribonuclease 3"/>
    <property type="match status" value="1"/>
</dbReference>
<dbReference type="CDD" id="cd10845">
    <property type="entry name" value="DSRM_RNAse_III_family"/>
    <property type="match status" value="1"/>
</dbReference>
<feature type="region of interest" description="Disordered" evidence="16">
    <location>
        <begin position="250"/>
        <end position="312"/>
    </location>
</feature>
<feature type="domain" description="RNase III" evidence="18">
    <location>
        <begin position="30"/>
        <end position="149"/>
    </location>
</feature>
<dbReference type="Gene3D" id="1.10.1520.10">
    <property type="entry name" value="Ribonuclease III domain"/>
    <property type="match status" value="1"/>
</dbReference>
<comment type="caution">
    <text evidence="19">The sequence shown here is derived from an EMBL/GenBank/DDBJ whole genome shotgun (WGS) entry which is preliminary data.</text>
</comment>
<proteinExistence type="inferred from homology"/>
<evidence type="ECO:0000259" key="17">
    <source>
        <dbReference type="PROSITE" id="PS50137"/>
    </source>
</evidence>
<comment type="subcellular location">
    <subcellularLocation>
        <location evidence="2 15">Cytoplasm</location>
    </subcellularLocation>
</comment>
<dbReference type="SMART" id="SM00358">
    <property type="entry name" value="DSRM"/>
    <property type="match status" value="1"/>
</dbReference>
<feature type="binding site" evidence="15">
    <location>
        <position position="138"/>
    </location>
    <ligand>
        <name>Mg(2+)</name>
        <dbReference type="ChEBI" id="CHEBI:18420"/>
    </ligand>
</feature>
<evidence type="ECO:0000313" key="19">
    <source>
        <dbReference type="EMBL" id="GHA03159.1"/>
    </source>
</evidence>
<dbReference type="NCBIfam" id="TIGR02191">
    <property type="entry name" value="RNaseIII"/>
    <property type="match status" value="1"/>
</dbReference>
<dbReference type="Pfam" id="PF00035">
    <property type="entry name" value="dsrm"/>
    <property type="match status" value="1"/>
</dbReference>
<comment type="catalytic activity">
    <reaction evidence="1 15">
        <text>Endonucleolytic cleavage to 5'-phosphomonoester.</text>
        <dbReference type="EC" id="3.1.26.3"/>
    </reaction>
</comment>
<evidence type="ECO:0000256" key="11">
    <source>
        <dbReference type="ARBA" id="ARBA00022759"/>
    </source>
</evidence>
<dbReference type="GO" id="GO:0042802">
    <property type="term" value="F:identical protein binding"/>
    <property type="evidence" value="ECO:0007669"/>
    <property type="project" value="UniProtKB-ARBA"/>
</dbReference>
<keyword evidence="7 15" id="KW-0507">mRNA processing</keyword>
<dbReference type="AlphaFoldDB" id="A0A918RKV8"/>
<evidence type="ECO:0000256" key="13">
    <source>
        <dbReference type="ARBA" id="ARBA00022842"/>
    </source>
</evidence>
<evidence type="ECO:0000256" key="7">
    <source>
        <dbReference type="ARBA" id="ARBA00022664"/>
    </source>
</evidence>
<evidence type="ECO:0000256" key="10">
    <source>
        <dbReference type="ARBA" id="ARBA00022723"/>
    </source>
</evidence>
<feature type="binding site" evidence="15">
    <location>
        <position position="135"/>
    </location>
    <ligand>
        <name>Mg(2+)</name>
        <dbReference type="ChEBI" id="CHEBI:18420"/>
    </ligand>
</feature>
<dbReference type="InterPro" id="IPR000999">
    <property type="entry name" value="RNase_III_dom"/>
</dbReference>
<keyword evidence="14 15" id="KW-0694">RNA-binding</keyword>
<dbReference type="SUPFAM" id="SSF69065">
    <property type="entry name" value="RNase III domain-like"/>
    <property type="match status" value="1"/>
</dbReference>
<keyword evidence="5 15" id="KW-0963">Cytoplasm</keyword>
<keyword evidence="15" id="KW-0699">rRNA-binding</keyword>
<dbReference type="Proteomes" id="UP000623010">
    <property type="component" value="Unassembled WGS sequence"/>
</dbReference>
<dbReference type="GO" id="GO:0004525">
    <property type="term" value="F:ribonuclease III activity"/>
    <property type="evidence" value="ECO:0007669"/>
    <property type="project" value="UniProtKB-UniRule"/>
</dbReference>
<name>A0A918RKV8_9ACTN</name>
<comment type="similarity">
    <text evidence="3">Belongs to the ribonuclease III family.</text>
</comment>
<dbReference type="GO" id="GO:0006364">
    <property type="term" value="P:rRNA processing"/>
    <property type="evidence" value="ECO:0007669"/>
    <property type="project" value="UniProtKB-UniRule"/>
</dbReference>
<dbReference type="InterPro" id="IPR014720">
    <property type="entry name" value="dsRBD_dom"/>
</dbReference>
<dbReference type="RefSeq" id="WP_190059602.1">
    <property type="nucleotide sequence ID" value="NZ_BMWH01000022.1"/>
</dbReference>
<organism evidence="19 20">
    <name type="scientific">Streptomyces echinoruber</name>
    <dbReference type="NCBI Taxonomy" id="68898"/>
    <lineage>
        <taxon>Bacteria</taxon>
        <taxon>Bacillati</taxon>
        <taxon>Actinomycetota</taxon>
        <taxon>Actinomycetes</taxon>
        <taxon>Kitasatosporales</taxon>
        <taxon>Streptomycetaceae</taxon>
        <taxon>Streptomyces</taxon>
    </lineage>
</organism>
<comment type="subunit">
    <text evidence="4 15">Homodimer.</text>
</comment>
<dbReference type="GO" id="GO:0006397">
    <property type="term" value="P:mRNA processing"/>
    <property type="evidence" value="ECO:0007669"/>
    <property type="project" value="UniProtKB-UniRule"/>
</dbReference>
<sequence length="312" mass="32299">MSTPRKPSRASGGGSADNTASSHTVLEGRLGYKVESALLVRALTHRSYAYENGGLPTNERLEFLGDSVLGLVVTDTLYRTHPDLPEGQLAKLRAAVVNSRALAEVGRSLDLGSFIRLGRGEEGTGGRDKASILADTLEAVIGAVYLDQGLEAASELVHRLFDPLIEKSSNLGAGLDWKTSLQELTATEGLGVPEYLVTETGPDHEKTFTAAARVGGVSYGTGTGRSKKEAEQQAAESAWRSIRAAADERAKAAAEASETVREAEAKAAGKQSADGTPRADGTSRADGRAEAAAASEPAVPGPAGDDAGQASA</sequence>
<keyword evidence="9 15" id="KW-0540">Nuclease</keyword>
<dbReference type="PANTHER" id="PTHR11207:SF0">
    <property type="entry name" value="RIBONUCLEASE 3"/>
    <property type="match status" value="1"/>
</dbReference>
<keyword evidence="13 15" id="KW-0460">Magnesium</keyword>
<evidence type="ECO:0000256" key="16">
    <source>
        <dbReference type="SAM" id="MobiDB-lite"/>
    </source>
</evidence>
<evidence type="ECO:0000256" key="1">
    <source>
        <dbReference type="ARBA" id="ARBA00000109"/>
    </source>
</evidence>
<dbReference type="PROSITE" id="PS50137">
    <property type="entry name" value="DS_RBD"/>
    <property type="match status" value="1"/>
</dbReference>
<dbReference type="PROSITE" id="PS50142">
    <property type="entry name" value="RNASE_3_2"/>
    <property type="match status" value="1"/>
</dbReference>
<dbReference type="SUPFAM" id="SSF54768">
    <property type="entry name" value="dsRNA-binding domain-like"/>
    <property type="match status" value="1"/>
</dbReference>
<dbReference type="Gene3D" id="3.30.160.20">
    <property type="match status" value="1"/>
</dbReference>
<dbReference type="GO" id="GO:0003725">
    <property type="term" value="F:double-stranded RNA binding"/>
    <property type="evidence" value="ECO:0007669"/>
    <property type="project" value="TreeGrafter"/>
</dbReference>
<evidence type="ECO:0000256" key="8">
    <source>
        <dbReference type="ARBA" id="ARBA00022694"/>
    </source>
</evidence>
<evidence type="ECO:0000256" key="2">
    <source>
        <dbReference type="ARBA" id="ARBA00004496"/>
    </source>
</evidence>
<feature type="domain" description="DRBM" evidence="17">
    <location>
        <begin position="176"/>
        <end position="244"/>
    </location>
</feature>
<dbReference type="GO" id="GO:0046872">
    <property type="term" value="F:metal ion binding"/>
    <property type="evidence" value="ECO:0007669"/>
    <property type="project" value="UniProtKB-KW"/>
</dbReference>
<dbReference type="EMBL" id="BMWH01000022">
    <property type="protein sequence ID" value="GHA03159.1"/>
    <property type="molecule type" value="Genomic_DNA"/>
</dbReference>
<dbReference type="GO" id="GO:0010468">
    <property type="term" value="P:regulation of gene expression"/>
    <property type="evidence" value="ECO:0007669"/>
    <property type="project" value="TreeGrafter"/>
</dbReference>
<reference evidence="19" key="1">
    <citation type="journal article" date="2014" name="Int. J. Syst. Evol. Microbiol.">
        <title>Complete genome sequence of Corynebacterium casei LMG S-19264T (=DSM 44701T), isolated from a smear-ripened cheese.</title>
        <authorList>
            <consortium name="US DOE Joint Genome Institute (JGI-PGF)"/>
            <person name="Walter F."/>
            <person name="Albersmeier A."/>
            <person name="Kalinowski J."/>
            <person name="Ruckert C."/>
        </authorList>
    </citation>
    <scope>NUCLEOTIDE SEQUENCE</scope>
    <source>
        <strain evidence="19">JCM 5016</strain>
    </source>
</reference>
<dbReference type="InterPro" id="IPR011907">
    <property type="entry name" value="RNase_III"/>
</dbReference>
<evidence type="ECO:0000256" key="6">
    <source>
        <dbReference type="ARBA" id="ARBA00022552"/>
    </source>
</evidence>
<accession>A0A918RKV8</accession>
<evidence type="ECO:0000256" key="9">
    <source>
        <dbReference type="ARBA" id="ARBA00022722"/>
    </source>
</evidence>
<feature type="binding site" evidence="15">
    <location>
        <position position="62"/>
    </location>
    <ligand>
        <name>Mg(2+)</name>
        <dbReference type="ChEBI" id="CHEBI:18420"/>
    </ligand>
</feature>
<comment type="function">
    <text evidence="15">Digests double-stranded RNA. Involved in the processing of primary rRNA transcript to yield the immediate precursors to the large and small rRNAs (23S and 16S). Processes some mRNAs, and tRNAs when they are encoded in the rRNA operon. Processes pre-crRNA and tracrRNA of type II CRISPR loci if present in the organism.</text>
</comment>
<dbReference type="FunFam" id="1.10.1520.10:FF:000001">
    <property type="entry name" value="Ribonuclease 3"/>
    <property type="match status" value="1"/>
</dbReference>
<dbReference type="GO" id="GO:0005737">
    <property type="term" value="C:cytoplasm"/>
    <property type="evidence" value="ECO:0007669"/>
    <property type="project" value="UniProtKB-SubCell"/>
</dbReference>
<evidence type="ECO:0000256" key="15">
    <source>
        <dbReference type="HAMAP-Rule" id="MF_00104"/>
    </source>
</evidence>
<reference evidence="19" key="2">
    <citation type="submission" date="2020-09" db="EMBL/GenBank/DDBJ databases">
        <authorList>
            <person name="Sun Q."/>
            <person name="Ohkuma M."/>
        </authorList>
    </citation>
    <scope>NUCLEOTIDE SEQUENCE</scope>
    <source>
        <strain evidence="19">JCM 5016</strain>
    </source>
</reference>
<dbReference type="PROSITE" id="PS00517">
    <property type="entry name" value="RNASE_3_1"/>
    <property type="match status" value="1"/>
</dbReference>
<keyword evidence="20" id="KW-1185">Reference proteome</keyword>
<feature type="active site" evidence="15">
    <location>
        <position position="66"/>
    </location>
</feature>
<evidence type="ECO:0000256" key="14">
    <source>
        <dbReference type="ARBA" id="ARBA00022884"/>
    </source>
</evidence>
<comment type="cofactor">
    <cofactor evidence="15">
        <name>Mg(2+)</name>
        <dbReference type="ChEBI" id="CHEBI:18420"/>
    </cofactor>
</comment>
<evidence type="ECO:0000313" key="20">
    <source>
        <dbReference type="Proteomes" id="UP000623010"/>
    </source>
</evidence>
<gene>
    <name evidence="15 19" type="primary">rnc</name>
    <name evidence="19" type="ORF">GCM10010389_48230</name>
</gene>
<feature type="compositionally biased region" description="Low complexity" evidence="16">
    <location>
        <begin position="290"/>
        <end position="304"/>
    </location>
</feature>
<evidence type="ECO:0000256" key="5">
    <source>
        <dbReference type="ARBA" id="ARBA00022490"/>
    </source>
</evidence>
<dbReference type="PANTHER" id="PTHR11207">
    <property type="entry name" value="RIBONUCLEASE III"/>
    <property type="match status" value="1"/>
</dbReference>
<keyword evidence="12 15" id="KW-0378">Hydrolase</keyword>
<keyword evidence="11 15" id="KW-0255">Endonuclease</keyword>
<keyword evidence="8 15" id="KW-0819">tRNA processing</keyword>